<dbReference type="Gene3D" id="3.40.50.1240">
    <property type="entry name" value="Phosphoglycerate mutase-like"/>
    <property type="match status" value="1"/>
</dbReference>
<dbReference type="InterPro" id="IPR013078">
    <property type="entry name" value="His_Pase_superF_clade-1"/>
</dbReference>
<comment type="caution">
    <text evidence="1">The sequence shown here is derived from an EMBL/GenBank/DDBJ whole genome shotgun (WGS) entry which is preliminary data.</text>
</comment>
<dbReference type="InterPro" id="IPR029033">
    <property type="entry name" value="His_PPase_superfam"/>
</dbReference>
<evidence type="ECO:0000313" key="1">
    <source>
        <dbReference type="EMBL" id="GHP01051.1"/>
    </source>
</evidence>
<dbReference type="SMART" id="SM00855">
    <property type="entry name" value="PGAM"/>
    <property type="match status" value="1"/>
</dbReference>
<name>A0A8J3N9X1_9CHLR</name>
<dbReference type="RefSeq" id="WP_220211622.1">
    <property type="nucleotide sequence ID" value="NZ_BNJK01000004.1"/>
</dbReference>
<dbReference type="GO" id="GO:0016791">
    <property type="term" value="F:phosphatase activity"/>
    <property type="evidence" value="ECO:0007669"/>
    <property type="project" value="TreeGrafter"/>
</dbReference>
<dbReference type="PANTHER" id="PTHR48100:SF1">
    <property type="entry name" value="HISTIDINE PHOSPHATASE FAMILY PROTEIN-RELATED"/>
    <property type="match status" value="1"/>
</dbReference>
<gene>
    <name evidence="1" type="ORF">KSF_110980</name>
</gene>
<dbReference type="Proteomes" id="UP000597444">
    <property type="component" value="Unassembled WGS sequence"/>
</dbReference>
<reference evidence="1" key="1">
    <citation type="submission" date="2020-10" db="EMBL/GenBank/DDBJ databases">
        <title>Taxonomic study of unclassified bacteria belonging to the class Ktedonobacteria.</title>
        <authorList>
            <person name="Yabe S."/>
            <person name="Wang C.M."/>
            <person name="Zheng Y."/>
            <person name="Sakai Y."/>
            <person name="Cavaletti L."/>
            <person name="Monciardini P."/>
            <person name="Donadio S."/>
        </authorList>
    </citation>
    <scope>NUCLEOTIDE SEQUENCE</scope>
    <source>
        <strain evidence="1">ID150040</strain>
    </source>
</reference>
<sequence>MDIILVRHGKKVESLPDSETPLAQKGIEQISKLKNQLEQLQIKPEAYFTSKFKRAKQTAEILASGTAIPVFPIDVLTPDTSTSSEHVLNAIIDEAKKQGIVLDQQTTIAIVGHEPQLGQVVAALTSTPVQPVGVGKAVRVQAASLSEFLQGKGKIQEV</sequence>
<evidence type="ECO:0000313" key="2">
    <source>
        <dbReference type="Proteomes" id="UP000597444"/>
    </source>
</evidence>
<organism evidence="1 2">
    <name type="scientific">Reticulibacter mediterranei</name>
    <dbReference type="NCBI Taxonomy" id="2778369"/>
    <lineage>
        <taxon>Bacteria</taxon>
        <taxon>Bacillati</taxon>
        <taxon>Chloroflexota</taxon>
        <taxon>Ktedonobacteria</taxon>
        <taxon>Ktedonobacterales</taxon>
        <taxon>Reticulibacteraceae</taxon>
        <taxon>Reticulibacter</taxon>
    </lineage>
</organism>
<accession>A0A8J3N9X1</accession>
<dbReference type="PANTHER" id="PTHR48100">
    <property type="entry name" value="BROAD-SPECIFICITY PHOSPHATASE YOR283W-RELATED"/>
    <property type="match status" value="1"/>
</dbReference>
<protein>
    <submittedName>
        <fullName evidence="1">Phosphohistidine phosphatase SixA</fullName>
    </submittedName>
</protein>
<keyword evidence="2" id="KW-1185">Reference proteome</keyword>
<dbReference type="InterPro" id="IPR050275">
    <property type="entry name" value="PGM_Phosphatase"/>
</dbReference>
<dbReference type="SUPFAM" id="SSF53254">
    <property type="entry name" value="Phosphoglycerate mutase-like"/>
    <property type="match status" value="1"/>
</dbReference>
<proteinExistence type="predicted"/>
<dbReference type="Pfam" id="PF00300">
    <property type="entry name" value="His_Phos_1"/>
    <property type="match status" value="1"/>
</dbReference>
<dbReference type="CDD" id="cd07067">
    <property type="entry name" value="HP_PGM_like"/>
    <property type="match status" value="1"/>
</dbReference>
<dbReference type="AlphaFoldDB" id="A0A8J3N9X1"/>
<dbReference type="GO" id="GO:0005737">
    <property type="term" value="C:cytoplasm"/>
    <property type="evidence" value="ECO:0007669"/>
    <property type="project" value="TreeGrafter"/>
</dbReference>
<dbReference type="EMBL" id="BNJK01000004">
    <property type="protein sequence ID" value="GHP01051.1"/>
    <property type="molecule type" value="Genomic_DNA"/>
</dbReference>